<organism evidence="2 3">
    <name type="scientific">Portunus trituberculatus</name>
    <name type="common">Swimming crab</name>
    <name type="synonym">Neptunus trituberculatus</name>
    <dbReference type="NCBI Taxonomy" id="210409"/>
    <lineage>
        <taxon>Eukaryota</taxon>
        <taxon>Metazoa</taxon>
        <taxon>Ecdysozoa</taxon>
        <taxon>Arthropoda</taxon>
        <taxon>Crustacea</taxon>
        <taxon>Multicrustacea</taxon>
        <taxon>Malacostraca</taxon>
        <taxon>Eumalacostraca</taxon>
        <taxon>Eucarida</taxon>
        <taxon>Decapoda</taxon>
        <taxon>Pleocyemata</taxon>
        <taxon>Brachyura</taxon>
        <taxon>Eubrachyura</taxon>
        <taxon>Portunoidea</taxon>
        <taxon>Portunidae</taxon>
        <taxon>Portuninae</taxon>
        <taxon>Portunus</taxon>
    </lineage>
</organism>
<dbReference type="AlphaFoldDB" id="A0A5B7HW13"/>
<comment type="caution">
    <text evidence="2">The sequence shown here is derived from an EMBL/GenBank/DDBJ whole genome shotgun (WGS) entry which is preliminary data.</text>
</comment>
<protein>
    <submittedName>
        <fullName evidence="2">Uncharacterized protein</fullName>
    </submittedName>
</protein>
<accession>A0A5B7HW13</accession>
<dbReference type="Proteomes" id="UP000324222">
    <property type="component" value="Unassembled WGS sequence"/>
</dbReference>
<evidence type="ECO:0000256" key="1">
    <source>
        <dbReference type="SAM" id="MobiDB-lite"/>
    </source>
</evidence>
<evidence type="ECO:0000313" key="3">
    <source>
        <dbReference type="Proteomes" id="UP000324222"/>
    </source>
</evidence>
<dbReference type="EMBL" id="VSRR010041495">
    <property type="protein sequence ID" value="MPC75612.1"/>
    <property type="molecule type" value="Genomic_DNA"/>
</dbReference>
<reference evidence="2 3" key="1">
    <citation type="submission" date="2019-05" db="EMBL/GenBank/DDBJ databases">
        <title>Another draft genome of Portunus trituberculatus and its Hox gene families provides insights of decapod evolution.</title>
        <authorList>
            <person name="Jeong J.-H."/>
            <person name="Song I."/>
            <person name="Kim S."/>
            <person name="Choi T."/>
            <person name="Kim D."/>
            <person name="Ryu S."/>
            <person name="Kim W."/>
        </authorList>
    </citation>
    <scope>NUCLEOTIDE SEQUENCE [LARGE SCALE GENOMIC DNA]</scope>
    <source>
        <tissue evidence="2">Muscle</tissue>
    </source>
</reference>
<proteinExistence type="predicted"/>
<feature type="region of interest" description="Disordered" evidence="1">
    <location>
        <begin position="62"/>
        <end position="82"/>
    </location>
</feature>
<sequence length="82" mass="9154">MEVVHSAHNEEEGEGARIIGIAVHVLKISAFSLQARSKRHYHSRCSLAPTLASWRSADKTLRAQSGGVGRRHGRKRVAERER</sequence>
<name>A0A5B7HW13_PORTR</name>
<keyword evidence="3" id="KW-1185">Reference proteome</keyword>
<evidence type="ECO:0000313" key="2">
    <source>
        <dbReference type="EMBL" id="MPC75612.1"/>
    </source>
</evidence>
<gene>
    <name evidence="2" type="ORF">E2C01_070003</name>
</gene>